<name>A0A7W5HLY9_9GAMM</name>
<reference evidence="1 2" key="1">
    <citation type="submission" date="2020-08" db="EMBL/GenBank/DDBJ databases">
        <title>Genomic Encyclopedia of Type Strains, Phase III (KMG-III): the genomes of soil and plant-associated and newly described type strains.</title>
        <authorList>
            <person name="Whitman W."/>
        </authorList>
    </citation>
    <scope>NUCLEOTIDE SEQUENCE [LARGE SCALE GENOMIC DNA]</scope>
    <source>
        <strain evidence="1 2">CECT 7744</strain>
    </source>
</reference>
<keyword evidence="2" id="KW-1185">Reference proteome</keyword>
<proteinExistence type="predicted"/>
<protein>
    <submittedName>
        <fullName evidence="1">Uncharacterized protein</fullName>
    </submittedName>
</protein>
<accession>A0A7W5HLY9</accession>
<dbReference type="RefSeq" id="WP_183384205.1">
    <property type="nucleotide sequence ID" value="NZ_JACHXR010000007.1"/>
</dbReference>
<comment type="caution">
    <text evidence="1">The sequence shown here is derived from an EMBL/GenBank/DDBJ whole genome shotgun (WGS) entry which is preliminary data.</text>
</comment>
<dbReference type="AlphaFoldDB" id="A0A7W5HLY9"/>
<organism evidence="1 2">
    <name type="scientific">Halomonas stenophila</name>
    <dbReference type="NCBI Taxonomy" id="795312"/>
    <lineage>
        <taxon>Bacteria</taxon>
        <taxon>Pseudomonadati</taxon>
        <taxon>Pseudomonadota</taxon>
        <taxon>Gammaproteobacteria</taxon>
        <taxon>Oceanospirillales</taxon>
        <taxon>Halomonadaceae</taxon>
        <taxon>Halomonas</taxon>
    </lineage>
</organism>
<dbReference type="Proteomes" id="UP000518892">
    <property type="component" value="Unassembled WGS sequence"/>
</dbReference>
<evidence type="ECO:0000313" key="1">
    <source>
        <dbReference type="EMBL" id="MBB3231729.1"/>
    </source>
</evidence>
<evidence type="ECO:0000313" key="2">
    <source>
        <dbReference type="Proteomes" id="UP000518892"/>
    </source>
</evidence>
<gene>
    <name evidence="1" type="ORF">FHR97_002588</name>
</gene>
<dbReference type="EMBL" id="JACHXR010000007">
    <property type="protein sequence ID" value="MBB3231729.1"/>
    <property type="molecule type" value="Genomic_DNA"/>
</dbReference>
<sequence length="62" mass="6833">MGREQHKGADLKANYQRLRADVQAARDKIGDTPMPSAGSTAVALLEQVLQRHPIHPMEDQPS</sequence>